<dbReference type="RefSeq" id="WP_244746977.1">
    <property type="nucleotide sequence ID" value="NZ_CP095071.1"/>
</dbReference>
<dbReference type="PROSITE" id="PS51186">
    <property type="entry name" value="GNAT"/>
    <property type="match status" value="1"/>
</dbReference>
<reference evidence="4 5" key="1">
    <citation type="submission" date="2022-04" db="EMBL/GenBank/DDBJ databases">
        <title>Gracilibacillus sp. isolated from saltern.</title>
        <authorList>
            <person name="Won M."/>
            <person name="Lee C.-M."/>
            <person name="Woen H.-Y."/>
            <person name="Kwon S.-W."/>
        </authorList>
    </citation>
    <scope>NUCLEOTIDE SEQUENCE [LARGE SCALE GENOMIC DNA]</scope>
    <source>
        <strain evidence="4 5">SSPM10-3</strain>
    </source>
</reference>
<accession>A0ABY4GSH3</accession>
<dbReference type="Proteomes" id="UP000831537">
    <property type="component" value="Chromosome"/>
</dbReference>
<dbReference type="InterPro" id="IPR051556">
    <property type="entry name" value="N-term/lysine_N-AcTrnsfr"/>
</dbReference>
<dbReference type="Gene3D" id="3.40.630.30">
    <property type="match status" value="1"/>
</dbReference>
<organism evidence="4 5">
    <name type="scientific">Gracilibacillus salinarum</name>
    <dbReference type="NCBI Taxonomy" id="2932255"/>
    <lineage>
        <taxon>Bacteria</taxon>
        <taxon>Bacillati</taxon>
        <taxon>Bacillota</taxon>
        <taxon>Bacilli</taxon>
        <taxon>Bacillales</taxon>
        <taxon>Bacillaceae</taxon>
        <taxon>Gracilibacillus</taxon>
    </lineage>
</organism>
<keyword evidence="2" id="KW-0012">Acyltransferase</keyword>
<dbReference type="CDD" id="cd04301">
    <property type="entry name" value="NAT_SF"/>
    <property type="match status" value="1"/>
</dbReference>
<dbReference type="InterPro" id="IPR016181">
    <property type="entry name" value="Acyl_CoA_acyltransferase"/>
</dbReference>
<evidence type="ECO:0000313" key="5">
    <source>
        <dbReference type="Proteomes" id="UP000831537"/>
    </source>
</evidence>
<evidence type="ECO:0000313" key="4">
    <source>
        <dbReference type="EMBL" id="UOQ86612.1"/>
    </source>
</evidence>
<keyword evidence="1" id="KW-0808">Transferase</keyword>
<evidence type="ECO:0000256" key="1">
    <source>
        <dbReference type="ARBA" id="ARBA00022679"/>
    </source>
</evidence>
<keyword evidence="5" id="KW-1185">Reference proteome</keyword>
<sequence length="172" mass="19912">MNVKITKCTQKDLPLLQEISIETFQQTFKDQNSPENMKAYIESAFDSNQLETELANASTAFFFVYINQEVAGYLKINTDEAQSEKMGKDSLEIERIYIQDPFQKHGVGRSLLNKAVTIAKERNKSFVWLGVWEKNENAISFYKRMGFIHTSEHAFYMGDEKQTDLIMTKTIK</sequence>
<feature type="domain" description="N-acetyltransferase" evidence="3">
    <location>
        <begin position="3"/>
        <end position="172"/>
    </location>
</feature>
<name>A0ABY4GSH3_9BACI</name>
<dbReference type="PANTHER" id="PTHR42919">
    <property type="entry name" value="N-ALPHA-ACETYLTRANSFERASE"/>
    <property type="match status" value="1"/>
</dbReference>
<proteinExistence type="predicted"/>
<dbReference type="PANTHER" id="PTHR42919:SF8">
    <property type="entry name" value="N-ALPHA-ACETYLTRANSFERASE 50"/>
    <property type="match status" value="1"/>
</dbReference>
<dbReference type="SUPFAM" id="SSF55729">
    <property type="entry name" value="Acyl-CoA N-acyltransferases (Nat)"/>
    <property type="match status" value="1"/>
</dbReference>
<evidence type="ECO:0000256" key="2">
    <source>
        <dbReference type="ARBA" id="ARBA00023315"/>
    </source>
</evidence>
<protein>
    <submittedName>
        <fullName evidence="4">GNAT family N-acetyltransferase</fullName>
    </submittedName>
</protein>
<dbReference type="InterPro" id="IPR000182">
    <property type="entry name" value="GNAT_dom"/>
</dbReference>
<evidence type="ECO:0000259" key="3">
    <source>
        <dbReference type="PROSITE" id="PS51186"/>
    </source>
</evidence>
<dbReference type="Pfam" id="PF00583">
    <property type="entry name" value="Acetyltransf_1"/>
    <property type="match status" value="1"/>
</dbReference>
<gene>
    <name evidence="4" type="ORF">MUN87_06910</name>
</gene>
<dbReference type="EMBL" id="CP095071">
    <property type="protein sequence ID" value="UOQ86612.1"/>
    <property type="molecule type" value="Genomic_DNA"/>
</dbReference>